<reference evidence="7" key="1">
    <citation type="submission" date="2020-06" db="EMBL/GenBank/DDBJ databases">
        <title>Draft genome sequences of strains closely related to Aspergillus parafelis and Aspergillus hiratsukae.</title>
        <authorList>
            <person name="Dos Santos R.A.C."/>
            <person name="Rivero-Menendez O."/>
            <person name="Steenwyk J.L."/>
            <person name="Mead M.E."/>
            <person name="Goldman G.H."/>
            <person name="Alastruey-Izquierdo A."/>
            <person name="Rokas A."/>
        </authorList>
    </citation>
    <scope>NUCLEOTIDE SEQUENCE</scope>
    <source>
        <strain evidence="7">CNM-CM5793</strain>
    </source>
</reference>
<dbReference type="InterPro" id="IPR049551">
    <property type="entry name" value="PKS_DH_C"/>
</dbReference>
<dbReference type="InterPro" id="IPR030918">
    <property type="entry name" value="PT_fungal_PKS"/>
</dbReference>
<evidence type="ECO:0000313" key="7">
    <source>
        <dbReference type="EMBL" id="KAF7115475.1"/>
    </source>
</evidence>
<dbReference type="SUPFAM" id="SSF47336">
    <property type="entry name" value="ACP-like"/>
    <property type="match status" value="1"/>
</dbReference>
<dbReference type="EMBL" id="JACBAD010002114">
    <property type="protein sequence ID" value="KAF7115475.1"/>
    <property type="molecule type" value="Genomic_DNA"/>
</dbReference>
<comment type="caution">
    <text evidence="7">The sequence shown here is derived from an EMBL/GenBank/DDBJ whole genome shotgun (WGS) entry which is preliminary data.</text>
</comment>
<comment type="caution">
    <text evidence="4">Lacks conserved residue(s) required for the propagation of feature annotation.</text>
</comment>
<feature type="region of interest" description="N-terminal hotdog fold" evidence="4">
    <location>
        <begin position="1"/>
        <end position="86"/>
    </location>
</feature>
<gene>
    <name evidence="7" type="ORF">CNMCM5793_002433</name>
</gene>
<accession>A0A8H6UC37</accession>
<feature type="region of interest" description="C-terminal hotdog fold" evidence="4">
    <location>
        <begin position="103"/>
        <end position="252"/>
    </location>
</feature>
<protein>
    <recommendedName>
        <fullName evidence="9">Carrier domain-containing protein</fullName>
    </recommendedName>
</protein>
<dbReference type="InterPro" id="IPR036736">
    <property type="entry name" value="ACP-like_sf"/>
</dbReference>
<dbReference type="Gene3D" id="1.10.1200.10">
    <property type="entry name" value="ACP-like"/>
    <property type="match status" value="1"/>
</dbReference>
<evidence type="ECO:0000256" key="1">
    <source>
        <dbReference type="ARBA" id="ARBA00022450"/>
    </source>
</evidence>
<dbReference type="PANTHER" id="PTHR43775">
    <property type="entry name" value="FATTY ACID SYNTHASE"/>
    <property type="match status" value="1"/>
</dbReference>
<sequence>MPNSTLAPAINVKNMQVQHGLVAQKDRSRPQLIQIRGIADFPRGLVQISWHLVDEQDKRVEESFATAVAEYGYHEAWLEEWSPMAHLVVSRMDVLQRLAEEGTANRLSRDMVYMLFNNQVDYAEKYRGMQMVVLHGLEAMANVTLSAPEQSGGKWTVAPHYIDSVAHLAGFILNGGNALDPRRNFYVTPGWKSMRFARPLVPGARYVSYVKMMPIREQPGFYAGDVYVLQEGQIVGLVGGITFRTFPRSLLNTFFSPPDTTTNAVAQRGTAHHLTGSESLHALSVSPVDRESAVLAETPSLQGHSGSSPACTLTPPTLRSVTASTESSIVLRAMALIAAETAIELTELSDETVFSSIGVDSLLSLVLAEKFTAEFHLDFRSSLFLDCPTIGDLKAWSIDHC</sequence>
<dbReference type="GO" id="GO:0006633">
    <property type="term" value="P:fatty acid biosynthetic process"/>
    <property type="evidence" value="ECO:0007669"/>
    <property type="project" value="TreeGrafter"/>
</dbReference>
<organism evidence="7 8">
    <name type="scientific">Aspergillus hiratsukae</name>
    <dbReference type="NCBI Taxonomy" id="1194566"/>
    <lineage>
        <taxon>Eukaryota</taxon>
        <taxon>Fungi</taxon>
        <taxon>Dikarya</taxon>
        <taxon>Ascomycota</taxon>
        <taxon>Pezizomycotina</taxon>
        <taxon>Eurotiomycetes</taxon>
        <taxon>Eurotiomycetidae</taxon>
        <taxon>Eurotiales</taxon>
        <taxon>Aspergillaceae</taxon>
        <taxon>Aspergillus</taxon>
        <taxon>Aspergillus subgen. Fumigati</taxon>
    </lineage>
</organism>
<dbReference type="OrthoDB" id="329835at2759"/>
<dbReference type="InterPro" id="IPR050091">
    <property type="entry name" value="PKS_NRPS_Biosynth_Enz"/>
</dbReference>
<dbReference type="Pfam" id="PF00550">
    <property type="entry name" value="PP-binding"/>
    <property type="match status" value="1"/>
</dbReference>
<dbReference type="GO" id="GO:0044550">
    <property type="term" value="P:secondary metabolite biosynthetic process"/>
    <property type="evidence" value="ECO:0007669"/>
    <property type="project" value="TreeGrafter"/>
</dbReference>
<evidence type="ECO:0000313" key="8">
    <source>
        <dbReference type="Proteomes" id="UP000630445"/>
    </source>
</evidence>
<dbReference type="Gene3D" id="3.10.129.110">
    <property type="entry name" value="Polyketide synthase dehydratase"/>
    <property type="match status" value="1"/>
</dbReference>
<dbReference type="PROSITE" id="PS50075">
    <property type="entry name" value="CARRIER"/>
    <property type="match status" value="1"/>
</dbReference>
<evidence type="ECO:0000256" key="4">
    <source>
        <dbReference type="PROSITE-ProRule" id="PRU01363"/>
    </source>
</evidence>
<keyword evidence="1" id="KW-0596">Phosphopantetheine</keyword>
<proteinExistence type="predicted"/>
<evidence type="ECO:0000259" key="6">
    <source>
        <dbReference type="PROSITE" id="PS52019"/>
    </source>
</evidence>
<dbReference type="AlphaFoldDB" id="A0A8H6UC37"/>
<feature type="domain" description="Carrier" evidence="5">
    <location>
        <begin position="324"/>
        <end position="401"/>
    </location>
</feature>
<keyword evidence="2" id="KW-0597">Phosphoprotein</keyword>
<dbReference type="InterPro" id="IPR049900">
    <property type="entry name" value="PKS_mFAS_DH"/>
</dbReference>
<name>A0A8H6UC37_9EURO</name>
<dbReference type="PANTHER" id="PTHR43775:SF37">
    <property type="entry name" value="SI:DKEY-61P9.11"/>
    <property type="match status" value="1"/>
</dbReference>
<dbReference type="GO" id="GO:0004312">
    <property type="term" value="F:fatty acid synthase activity"/>
    <property type="evidence" value="ECO:0007669"/>
    <property type="project" value="TreeGrafter"/>
</dbReference>
<evidence type="ECO:0008006" key="9">
    <source>
        <dbReference type="Google" id="ProtNLM"/>
    </source>
</evidence>
<keyword evidence="8" id="KW-1185">Reference proteome</keyword>
<dbReference type="NCBIfam" id="TIGR04532">
    <property type="entry name" value="PT_fungal_PKS"/>
    <property type="match status" value="1"/>
</dbReference>
<dbReference type="FunFam" id="1.10.1200.10:FF:000011">
    <property type="entry name" value="Sterigmatocystin biosynthesis polyketide synthase"/>
    <property type="match status" value="1"/>
</dbReference>
<dbReference type="InterPro" id="IPR042104">
    <property type="entry name" value="PKS_dehydratase_sf"/>
</dbReference>
<dbReference type="InterPro" id="IPR009081">
    <property type="entry name" value="PP-bd_ACP"/>
</dbReference>
<feature type="domain" description="PKS/mFAS DH" evidence="6">
    <location>
        <begin position="1"/>
        <end position="252"/>
    </location>
</feature>
<keyword evidence="3" id="KW-0808">Transferase</keyword>
<evidence type="ECO:0000256" key="3">
    <source>
        <dbReference type="ARBA" id="ARBA00022679"/>
    </source>
</evidence>
<dbReference type="Proteomes" id="UP000630445">
    <property type="component" value="Unassembled WGS sequence"/>
</dbReference>
<dbReference type="PROSITE" id="PS52019">
    <property type="entry name" value="PKS_MFAS_DH"/>
    <property type="match status" value="1"/>
</dbReference>
<dbReference type="Pfam" id="PF14765">
    <property type="entry name" value="PS-DH"/>
    <property type="match status" value="1"/>
</dbReference>
<evidence type="ECO:0000256" key="2">
    <source>
        <dbReference type="ARBA" id="ARBA00022553"/>
    </source>
</evidence>
<evidence type="ECO:0000259" key="5">
    <source>
        <dbReference type="PROSITE" id="PS50075"/>
    </source>
</evidence>